<evidence type="ECO:0000256" key="1">
    <source>
        <dbReference type="ARBA" id="ARBA00001947"/>
    </source>
</evidence>
<dbReference type="PANTHER" id="PTHR11705">
    <property type="entry name" value="PROTEASE FAMILY M14 CARBOXYPEPTIDASE A,B"/>
    <property type="match status" value="1"/>
</dbReference>
<dbReference type="GO" id="GO:0006508">
    <property type="term" value="P:proteolysis"/>
    <property type="evidence" value="ECO:0007669"/>
    <property type="project" value="UniProtKB-KW"/>
</dbReference>
<feature type="region of interest" description="Disordered" evidence="8">
    <location>
        <begin position="158"/>
        <end position="188"/>
    </location>
</feature>
<protein>
    <submittedName>
        <fullName evidence="11">G-D-glutamyl-meso-diaminopimelate peptidase</fullName>
        <ecNumber evidence="11">3.4.19.11</ecNumber>
    </submittedName>
</protein>
<dbReference type="Proteomes" id="UP000572212">
    <property type="component" value="Unassembled WGS sequence"/>
</dbReference>
<feature type="chain" id="PRO_5032829655" evidence="9">
    <location>
        <begin position="25"/>
        <end position="1084"/>
    </location>
</feature>
<evidence type="ECO:0000256" key="2">
    <source>
        <dbReference type="ARBA" id="ARBA00005988"/>
    </source>
</evidence>
<evidence type="ECO:0000259" key="10">
    <source>
        <dbReference type="PROSITE" id="PS52035"/>
    </source>
</evidence>
<dbReference type="SMART" id="SM00631">
    <property type="entry name" value="Zn_pept"/>
    <property type="match status" value="1"/>
</dbReference>
<keyword evidence="5" id="KW-0862">Zinc</keyword>
<keyword evidence="12" id="KW-1185">Reference proteome</keyword>
<evidence type="ECO:0000256" key="9">
    <source>
        <dbReference type="SAM" id="SignalP"/>
    </source>
</evidence>
<dbReference type="Pfam" id="PF00246">
    <property type="entry name" value="Peptidase_M14"/>
    <property type="match status" value="1"/>
</dbReference>
<dbReference type="Gene3D" id="2.30.30.40">
    <property type="entry name" value="SH3 Domains"/>
    <property type="match status" value="1"/>
</dbReference>
<dbReference type="PANTHER" id="PTHR11705:SF143">
    <property type="entry name" value="SLL0236 PROTEIN"/>
    <property type="match status" value="1"/>
</dbReference>
<feature type="domain" description="Peptidase M14" evidence="10">
    <location>
        <begin position="785"/>
        <end position="1081"/>
    </location>
</feature>
<dbReference type="RefSeq" id="WP_184250287.1">
    <property type="nucleotide sequence ID" value="NZ_BAAACU010000048.1"/>
</dbReference>
<keyword evidence="4 11" id="KW-0378">Hydrolase</keyword>
<keyword evidence="6" id="KW-0482">Metalloprotease</keyword>
<dbReference type="PRINTS" id="PR00765">
    <property type="entry name" value="CRBOXYPTASEA"/>
</dbReference>
<dbReference type="EMBL" id="JACHON010000021">
    <property type="protein sequence ID" value="MBB6514027.1"/>
    <property type="molecule type" value="Genomic_DNA"/>
</dbReference>
<dbReference type="PROSITE" id="PS52035">
    <property type="entry name" value="PEPTIDASE_M14"/>
    <property type="match status" value="1"/>
</dbReference>
<keyword evidence="9" id="KW-0732">Signal</keyword>
<dbReference type="AlphaFoldDB" id="A0A841RQA6"/>
<dbReference type="InterPro" id="IPR034274">
    <property type="entry name" value="ENP1_M14_CPD"/>
</dbReference>
<dbReference type="InterPro" id="IPR003646">
    <property type="entry name" value="SH3-like_bac-type"/>
</dbReference>
<reference evidence="11 12" key="1">
    <citation type="submission" date="2020-08" db="EMBL/GenBank/DDBJ databases">
        <title>Genomic Encyclopedia of Type Strains, Phase IV (KMG-IV): sequencing the most valuable type-strain genomes for metagenomic binning, comparative biology and taxonomic classification.</title>
        <authorList>
            <person name="Goeker M."/>
        </authorList>
    </citation>
    <scope>NUCLEOTIDE SEQUENCE [LARGE SCALE GENOMIC DNA]</scope>
    <source>
        <strain evidence="11 12">DSM 11805</strain>
    </source>
</reference>
<dbReference type="EC" id="3.4.19.11" evidence="11"/>
<evidence type="ECO:0000256" key="3">
    <source>
        <dbReference type="ARBA" id="ARBA00022670"/>
    </source>
</evidence>
<name>A0A841RQA6_9BACI</name>
<evidence type="ECO:0000256" key="7">
    <source>
        <dbReference type="PROSITE-ProRule" id="PRU01379"/>
    </source>
</evidence>
<dbReference type="GO" id="GO:0005615">
    <property type="term" value="C:extracellular space"/>
    <property type="evidence" value="ECO:0007669"/>
    <property type="project" value="TreeGrafter"/>
</dbReference>
<dbReference type="GO" id="GO:0008270">
    <property type="term" value="F:zinc ion binding"/>
    <property type="evidence" value="ECO:0007669"/>
    <property type="project" value="InterPro"/>
</dbReference>
<evidence type="ECO:0000313" key="12">
    <source>
        <dbReference type="Proteomes" id="UP000572212"/>
    </source>
</evidence>
<dbReference type="InterPro" id="IPR000834">
    <property type="entry name" value="Peptidase_M14"/>
</dbReference>
<organism evidence="11 12">
    <name type="scientific">Gracilibacillus halotolerans</name>
    <dbReference type="NCBI Taxonomy" id="74386"/>
    <lineage>
        <taxon>Bacteria</taxon>
        <taxon>Bacillati</taxon>
        <taxon>Bacillota</taxon>
        <taxon>Bacilli</taxon>
        <taxon>Bacillales</taxon>
        <taxon>Bacillaceae</taxon>
        <taxon>Gracilibacillus</taxon>
    </lineage>
</organism>
<evidence type="ECO:0000256" key="6">
    <source>
        <dbReference type="ARBA" id="ARBA00023049"/>
    </source>
</evidence>
<gene>
    <name evidence="11" type="ORF">GGQ92_002848</name>
</gene>
<feature type="signal peptide" evidence="9">
    <location>
        <begin position="1"/>
        <end position="24"/>
    </location>
</feature>
<dbReference type="GO" id="GO:0004181">
    <property type="term" value="F:metallocarboxypeptidase activity"/>
    <property type="evidence" value="ECO:0007669"/>
    <property type="project" value="InterPro"/>
</dbReference>
<comment type="caution">
    <text evidence="11">The sequence shown here is derived from an EMBL/GenBank/DDBJ whole genome shotgun (WGS) entry which is preliminary data.</text>
</comment>
<evidence type="ECO:0000256" key="5">
    <source>
        <dbReference type="ARBA" id="ARBA00022833"/>
    </source>
</evidence>
<sequence length="1084" mass="123844">MKKALSYLLIVFLLFSSIPNSSMYAITQESTEVNIEDYILIELLEDILIHDIKIAKGTVLYATIEDTEVAIQFQDSKEFIPLEKVNVIDSEQTKQEWDFINEEDMNFTPNTLEQESIWSSREDQASLHINASIPFEITEDSDMPIILIGNIAFYQMESNKEQQQNPSEKENAKETGNIKIDNQRKEIEKQNTNNDVIKSSTEPLSNPWQNSNSSYFEVIEENVPIYDNRTGKLVKVAELVKGETYPIHRDYGNWHEITYGSIKAYVLKSKTVPSQASAISNENKGYKTINRTITIPNKISVYDNSGTSLKEYGYLEKGSSLKVTRDYGNWWRIIFAGRVGYVQKSEVQSQFLKTDKYFMSLESELPIYDNRTGKLVKVGELTKGESYAINRDYGNWHEIKFGNYYGYVHKSGTTPSTGSAIRNKNVSYTNLNRTIQIVKDTNVYDNTSGELVEFGSINKNTKISILRDYGNWWRILFGDRVGYISKADTNIDFINSDQFFRAEENLPIYDNRTGQLVEIGNITKGQTYKRVSDYGNWHRIQFNNHYGYVHKTGTSVAVNPSIPNLNKSFKQSKERFRASVDLPVYDNSSGKLVQFGTIHKNQTYFITSNYGNWYRIVYSDRIGYIHKDLVTGLFNKSTKYFQAQKNAPIYDNRSGSLVKIGEINAGQAYERVRDYGNWHQIRFGNYYGYIHKNGTLPLNTIVYKNRTKNTFSLGTLTAKRNTTIYDNTGAKLTPFASLQSGKKLPVTRDYGNWLEVNVAGRYGYVSKNDVNANIMKAKNIVNPKTTYTYEMMQQDITQLKNQYPGLISSKIIGKSVDGRNIYAVKLGRGKTEIFMNGSHHAREWLTTNLLMEMIDTYSQAYVKNTTVAGYNARQILNNASIWFVPMVNPDGVTLVQKGAFSAKRPAEVIRINGGSTNFNRWKANIRGVDLNRQYPADWAHIQLNRTSPSYMNHKGRAPLSEPETRAVYNFTNQRNFKTAVSYHSSGEVLYWNYKLRSGSSQRALSYRLAKMIGNKTGYRLVNPGSNPSGGGYTDWFIQGKKLPAFTPEISPPVGERPVPVSYFDSIWRKNQSIGLMLAEEAYKR</sequence>
<dbReference type="Gene3D" id="3.40.630.10">
    <property type="entry name" value="Zn peptidases"/>
    <property type="match status" value="1"/>
</dbReference>
<feature type="active site" description="Proton donor/acceptor" evidence="7">
    <location>
        <position position="1048"/>
    </location>
</feature>
<evidence type="ECO:0000256" key="4">
    <source>
        <dbReference type="ARBA" id="ARBA00022801"/>
    </source>
</evidence>
<dbReference type="SUPFAM" id="SSF53187">
    <property type="entry name" value="Zn-dependent exopeptidases"/>
    <property type="match status" value="1"/>
</dbReference>
<keyword evidence="3" id="KW-0645">Protease</keyword>
<comment type="cofactor">
    <cofactor evidence="1">
        <name>Zn(2+)</name>
        <dbReference type="ChEBI" id="CHEBI:29105"/>
    </cofactor>
</comment>
<evidence type="ECO:0000256" key="8">
    <source>
        <dbReference type="SAM" id="MobiDB-lite"/>
    </source>
</evidence>
<accession>A0A841RQA6</accession>
<comment type="similarity">
    <text evidence="2 7">Belongs to the peptidase M14 family.</text>
</comment>
<dbReference type="CDD" id="cd06229">
    <property type="entry name" value="M14_Endopeptidase_I"/>
    <property type="match status" value="1"/>
</dbReference>
<proteinExistence type="inferred from homology"/>
<evidence type="ECO:0000313" key="11">
    <source>
        <dbReference type="EMBL" id="MBB6514027.1"/>
    </source>
</evidence>
<dbReference type="SMART" id="SM00287">
    <property type="entry name" value="SH3b"/>
    <property type="match status" value="8"/>
</dbReference>